<protein>
    <submittedName>
        <fullName evidence="3">Prophage antirepressor</fullName>
    </submittedName>
</protein>
<dbReference type="Pfam" id="PF10547">
    <property type="entry name" value="P22_AR_N"/>
    <property type="match status" value="1"/>
</dbReference>
<dbReference type="EMBL" id="FVQL01000001">
    <property type="protein sequence ID" value="SKZ14060.1"/>
    <property type="molecule type" value="Genomic_DNA"/>
</dbReference>
<dbReference type="Proteomes" id="UP000190366">
    <property type="component" value="Unassembled WGS sequence"/>
</dbReference>
<dbReference type="InterPro" id="IPR018875">
    <property type="entry name" value="Antirepressor_Ant_N"/>
</dbReference>
<dbReference type="RefSeq" id="WP_052525299.1">
    <property type="nucleotide sequence ID" value="NZ_CP065272.1"/>
</dbReference>
<comment type="caution">
    <text evidence="3">The sequence shown here is derived from an EMBL/GenBank/DDBJ whole genome shotgun (WGS) entry which is preliminary data.</text>
</comment>
<dbReference type="AlphaFoldDB" id="A0AB38DHS9"/>
<proteinExistence type="predicted"/>
<evidence type="ECO:0000256" key="1">
    <source>
        <dbReference type="SAM" id="Coils"/>
    </source>
</evidence>
<feature type="coiled-coil region" evidence="1">
    <location>
        <begin position="128"/>
        <end position="155"/>
    </location>
</feature>
<reference evidence="3 4" key="1">
    <citation type="submission" date="2016-11" db="EMBL/GenBank/DDBJ databases">
        <authorList>
            <consortium name="Pathogen Informatics"/>
        </authorList>
    </citation>
    <scope>NUCLEOTIDE SEQUENCE [LARGE SCALE GENOMIC DNA]</scope>
    <source>
        <strain evidence="3 4">1168</strain>
    </source>
</reference>
<evidence type="ECO:0000259" key="2">
    <source>
        <dbReference type="Pfam" id="PF10547"/>
    </source>
</evidence>
<organism evidence="3 4">
    <name type="scientific">Mycobacteroides abscessus subsp. massiliense</name>
    <dbReference type="NCBI Taxonomy" id="1962118"/>
    <lineage>
        <taxon>Bacteria</taxon>
        <taxon>Bacillati</taxon>
        <taxon>Actinomycetota</taxon>
        <taxon>Actinomycetes</taxon>
        <taxon>Mycobacteriales</taxon>
        <taxon>Mycobacteriaceae</taxon>
        <taxon>Mycobacteroides</taxon>
        <taxon>Mycobacteroides abscessus</taxon>
    </lineage>
</organism>
<sequence length="230" mass="25310">MKGELVRVPVPGADDLLAMQSEGCVWVALKPMCETLGIDHATQIRKLQRRSWAGMGQRPTPSAGGIQQATVITSETVPMWLATIDENRVTEEARSKLIAYQREARDALDAYFNQRVVAAPPVNQFDVLRAAIDQIEAAQRDATQAREIASRTEARLDAIEGKHDWLSALGYARQAGLPTHTRYLQRLGKAAAAIARAHSVEPNPVQHQLFGVVNSFPVYIWDIAAEGFDA</sequence>
<feature type="domain" description="Antirepressor protein ant N-terminal" evidence="2">
    <location>
        <begin position="14"/>
        <end position="115"/>
    </location>
</feature>
<keyword evidence="1" id="KW-0175">Coiled coil</keyword>
<accession>A0AB38DHS9</accession>
<gene>
    <name evidence="3" type="ORF">SAMEA2275630_03738</name>
</gene>
<name>A0AB38DHS9_9MYCO</name>
<evidence type="ECO:0000313" key="4">
    <source>
        <dbReference type="Proteomes" id="UP000190366"/>
    </source>
</evidence>
<evidence type="ECO:0000313" key="3">
    <source>
        <dbReference type="EMBL" id="SKZ14060.1"/>
    </source>
</evidence>
<dbReference type="PRINTS" id="PR01994">
    <property type="entry name" value="ANTIREPRESSR"/>
</dbReference>